<evidence type="ECO:0000313" key="3">
    <source>
        <dbReference type="Proteomes" id="UP001292094"/>
    </source>
</evidence>
<feature type="compositionally biased region" description="Low complexity" evidence="1">
    <location>
        <begin position="198"/>
        <end position="211"/>
    </location>
</feature>
<feature type="region of interest" description="Disordered" evidence="1">
    <location>
        <begin position="198"/>
        <end position="240"/>
    </location>
</feature>
<evidence type="ECO:0000256" key="1">
    <source>
        <dbReference type="SAM" id="MobiDB-lite"/>
    </source>
</evidence>
<keyword evidence="3" id="KW-1185">Reference proteome</keyword>
<organism evidence="2 3">
    <name type="scientific">Petrolisthes manimaculis</name>
    <dbReference type="NCBI Taxonomy" id="1843537"/>
    <lineage>
        <taxon>Eukaryota</taxon>
        <taxon>Metazoa</taxon>
        <taxon>Ecdysozoa</taxon>
        <taxon>Arthropoda</taxon>
        <taxon>Crustacea</taxon>
        <taxon>Multicrustacea</taxon>
        <taxon>Malacostraca</taxon>
        <taxon>Eumalacostraca</taxon>
        <taxon>Eucarida</taxon>
        <taxon>Decapoda</taxon>
        <taxon>Pleocyemata</taxon>
        <taxon>Anomura</taxon>
        <taxon>Galatheoidea</taxon>
        <taxon>Porcellanidae</taxon>
        <taxon>Petrolisthes</taxon>
    </lineage>
</organism>
<dbReference type="EMBL" id="JAWZYT010002701">
    <property type="protein sequence ID" value="KAK4302625.1"/>
    <property type="molecule type" value="Genomic_DNA"/>
</dbReference>
<comment type="caution">
    <text evidence="2">The sequence shown here is derived from an EMBL/GenBank/DDBJ whole genome shotgun (WGS) entry which is preliminary data.</text>
</comment>
<feature type="region of interest" description="Disordered" evidence="1">
    <location>
        <begin position="408"/>
        <end position="448"/>
    </location>
</feature>
<feature type="compositionally biased region" description="Low complexity" evidence="1">
    <location>
        <begin position="408"/>
        <end position="418"/>
    </location>
</feature>
<evidence type="ECO:0000313" key="2">
    <source>
        <dbReference type="EMBL" id="KAK4302625.1"/>
    </source>
</evidence>
<accession>A0AAE1P5T5</accession>
<dbReference type="Proteomes" id="UP001292094">
    <property type="component" value="Unassembled WGS sequence"/>
</dbReference>
<feature type="compositionally biased region" description="Polar residues" evidence="1">
    <location>
        <begin position="212"/>
        <end position="226"/>
    </location>
</feature>
<feature type="compositionally biased region" description="Basic and acidic residues" evidence="1">
    <location>
        <begin position="428"/>
        <end position="439"/>
    </location>
</feature>
<sequence length="448" mass="48214">MESLVAFVSSSLDAAMPPPAALGQEYYQDTTLELHCFTEDNASFCPVSDIRGRVRPIRRPSTFRGRQPVRQKLDQQSLLAASRIMMRKNQQWLNSKEDLTTLDTADLEPSQGLTDATSSALVEINGMEGKGIDRHTGTLLDTIPDEAPATMTRAPSLAVLDDSSSIVSNATSLVWEPMSNPLLHDLMMDNDVNSLLSNSTAGASTSSGTLTPDNTLSHGSSLETLTTPPPLQHLNSTPSFTIHRGDSVEGVFLSSDVPPPVAEELPISPSDSHQSPFRRQVFTSLMTRQSALVSRINQQSSNLLKTMQEVAEATVGPPSNGNITVQKSSTCESEKHRRTKVIFRGGIDSGEEDDALSFSTAAVDVAPHAQAIQVPVVKRVGERMLSICDSGLGWDTDDDLRTSSLGSFSTLSSTSTLSEDSENVPEDEAGKASPDHDGDFLTPFTLDL</sequence>
<gene>
    <name evidence="2" type="ORF">Pmani_025296</name>
</gene>
<reference evidence="2" key="1">
    <citation type="submission" date="2023-11" db="EMBL/GenBank/DDBJ databases">
        <title>Genome assemblies of two species of porcelain crab, Petrolisthes cinctipes and Petrolisthes manimaculis (Anomura: Porcellanidae).</title>
        <authorList>
            <person name="Angst P."/>
        </authorList>
    </citation>
    <scope>NUCLEOTIDE SEQUENCE</scope>
    <source>
        <strain evidence="2">PB745_02</strain>
        <tissue evidence="2">Gill</tissue>
    </source>
</reference>
<protein>
    <submittedName>
        <fullName evidence="2">Uncharacterized protein</fullName>
    </submittedName>
</protein>
<dbReference type="AlphaFoldDB" id="A0AAE1P5T5"/>
<proteinExistence type="predicted"/>
<name>A0AAE1P5T5_9EUCA</name>